<dbReference type="Gramene" id="AET2Gv20118300.1">
    <property type="protein sequence ID" value="AET2Gv20118300.1"/>
    <property type="gene ID" value="AET2Gv20118300"/>
</dbReference>
<accession>A0A453AFM1</accession>
<feature type="compositionally biased region" description="Polar residues" evidence="1">
    <location>
        <begin position="1"/>
        <end position="14"/>
    </location>
</feature>
<reference evidence="2" key="4">
    <citation type="submission" date="2019-03" db="UniProtKB">
        <authorList>
            <consortium name="EnsemblPlants"/>
        </authorList>
    </citation>
    <scope>IDENTIFICATION</scope>
</reference>
<protein>
    <submittedName>
        <fullName evidence="2">Uncharacterized protein</fullName>
    </submittedName>
</protein>
<dbReference type="Proteomes" id="UP000015105">
    <property type="component" value="Chromosome 2D"/>
</dbReference>
<evidence type="ECO:0000256" key="1">
    <source>
        <dbReference type="SAM" id="MobiDB-lite"/>
    </source>
</evidence>
<keyword evidence="3" id="KW-1185">Reference proteome</keyword>
<reference evidence="2" key="5">
    <citation type="journal article" date="2021" name="G3 (Bethesda)">
        <title>Aegilops tauschii genome assembly Aet v5.0 features greater sequence contiguity and improved annotation.</title>
        <authorList>
            <person name="Wang L."/>
            <person name="Zhu T."/>
            <person name="Rodriguez J.C."/>
            <person name="Deal K.R."/>
            <person name="Dubcovsky J."/>
            <person name="McGuire P.E."/>
            <person name="Lux T."/>
            <person name="Spannagl M."/>
            <person name="Mayer K.F.X."/>
            <person name="Baldrich P."/>
            <person name="Meyers B.C."/>
            <person name="Huo N."/>
            <person name="Gu Y.Q."/>
            <person name="Zhou H."/>
            <person name="Devos K.M."/>
            <person name="Bennetzen J.L."/>
            <person name="Unver T."/>
            <person name="Budak H."/>
            <person name="Gulick P.J."/>
            <person name="Galiba G."/>
            <person name="Kalapos B."/>
            <person name="Nelson D.R."/>
            <person name="Li P."/>
            <person name="You F.M."/>
            <person name="Luo M.C."/>
            <person name="Dvorak J."/>
        </authorList>
    </citation>
    <scope>NUCLEOTIDE SEQUENCE [LARGE SCALE GENOMIC DNA]</scope>
    <source>
        <strain evidence="2">cv. AL8/78</strain>
    </source>
</reference>
<dbReference type="EnsemblPlants" id="AET2Gv20118300.1">
    <property type="protein sequence ID" value="AET2Gv20118300.1"/>
    <property type="gene ID" value="AET2Gv20118300"/>
</dbReference>
<evidence type="ECO:0000313" key="3">
    <source>
        <dbReference type="Proteomes" id="UP000015105"/>
    </source>
</evidence>
<reference evidence="3" key="1">
    <citation type="journal article" date="2014" name="Science">
        <title>Ancient hybridizations among the ancestral genomes of bread wheat.</title>
        <authorList>
            <consortium name="International Wheat Genome Sequencing Consortium,"/>
            <person name="Marcussen T."/>
            <person name="Sandve S.R."/>
            <person name="Heier L."/>
            <person name="Spannagl M."/>
            <person name="Pfeifer M."/>
            <person name="Jakobsen K.S."/>
            <person name="Wulff B.B."/>
            <person name="Steuernagel B."/>
            <person name="Mayer K.F."/>
            <person name="Olsen O.A."/>
        </authorList>
    </citation>
    <scope>NUCLEOTIDE SEQUENCE [LARGE SCALE GENOMIC DNA]</scope>
    <source>
        <strain evidence="3">cv. AL8/78</strain>
    </source>
</reference>
<dbReference type="AlphaFoldDB" id="A0A453AFM1"/>
<sequence length="130" mass="14393">TNRTNPLTSLTLSPRTKHGRRWASPATRRKPTDSPRLPLPFPPIYLTRRRQNHRHHQILAPRDSGPVGSPPVASAMASPCLHPTPAQLHALGVQPRPSGSAALPARLRRGRCYRCGPATPCCYYRVLVSR</sequence>
<reference evidence="2" key="3">
    <citation type="journal article" date="2017" name="Nature">
        <title>Genome sequence of the progenitor of the wheat D genome Aegilops tauschii.</title>
        <authorList>
            <person name="Luo M.C."/>
            <person name="Gu Y.Q."/>
            <person name="Puiu D."/>
            <person name="Wang H."/>
            <person name="Twardziok S.O."/>
            <person name="Deal K.R."/>
            <person name="Huo N."/>
            <person name="Zhu T."/>
            <person name="Wang L."/>
            <person name="Wang Y."/>
            <person name="McGuire P.E."/>
            <person name="Liu S."/>
            <person name="Long H."/>
            <person name="Ramasamy R.K."/>
            <person name="Rodriguez J.C."/>
            <person name="Van S.L."/>
            <person name="Yuan L."/>
            <person name="Wang Z."/>
            <person name="Xia Z."/>
            <person name="Xiao L."/>
            <person name="Anderson O.D."/>
            <person name="Ouyang S."/>
            <person name="Liang Y."/>
            <person name="Zimin A.V."/>
            <person name="Pertea G."/>
            <person name="Qi P."/>
            <person name="Bennetzen J.L."/>
            <person name="Dai X."/>
            <person name="Dawson M.W."/>
            <person name="Muller H.G."/>
            <person name="Kugler K."/>
            <person name="Rivarola-Duarte L."/>
            <person name="Spannagl M."/>
            <person name="Mayer K.F.X."/>
            <person name="Lu F.H."/>
            <person name="Bevan M.W."/>
            <person name="Leroy P."/>
            <person name="Li P."/>
            <person name="You F.M."/>
            <person name="Sun Q."/>
            <person name="Liu Z."/>
            <person name="Lyons E."/>
            <person name="Wicker T."/>
            <person name="Salzberg S.L."/>
            <person name="Devos K.M."/>
            <person name="Dvorak J."/>
        </authorList>
    </citation>
    <scope>NUCLEOTIDE SEQUENCE [LARGE SCALE GENOMIC DNA]</scope>
    <source>
        <strain evidence="2">cv. AL8/78</strain>
    </source>
</reference>
<organism evidence="2 3">
    <name type="scientific">Aegilops tauschii subsp. strangulata</name>
    <name type="common">Goatgrass</name>
    <dbReference type="NCBI Taxonomy" id="200361"/>
    <lineage>
        <taxon>Eukaryota</taxon>
        <taxon>Viridiplantae</taxon>
        <taxon>Streptophyta</taxon>
        <taxon>Embryophyta</taxon>
        <taxon>Tracheophyta</taxon>
        <taxon>Spermatophyta</taxon>
        <taxon>Magnoliopsida</taxon>
        <taxon>Liliopsida</taxon>
        <taxon>Poales</taxon>
        <taxon>Poaceae</taxon>
        <taxon>BOP clade</taxon>
        <taxon>Pooideae</taxon>
        <taxon>Triticodae</taxon>
        <taxon>Triticeae</taxon>
        <taxon>Triticinae</taxon>
        <taxon>Aegilops</taxon>
    </lineage>
</organism>
<reference evidence="3" key="2">
    <citation type="journal article" date="2017" name="Nat. Plants">
        <title>The Aegilops tauschii genome reveals multiple impacts of transposons.</title>
        <authorList>
            <person name="Zhao G."/>
            <person name="Zou C."/>
            <person name="Li K."/>
            <person name="Wang K."/>
            <person name="Li T."/>
            <person name="Gao L."/>
            <person name="Zhang X."/>
            <person name="Wang H."/>
            <person name="Yang Z."/>
            <person name="Liu X."/>
            <person name="Jiang W."/>
            <person name="Mao L."/>
            <person name="Kong X."/>
            <person name="Jiao Y."/>
            <person name="Jia J."/>
        </authorList>
    </citation>
    <scope>NUCLEOTIDE SEQUENCE [LARGE SCALE GENOMIC DNA]</scope>
    <source>
        <strain evidence="3">cv. AL8/78</strain>
    </source>
</reference>
<proteinExistence type="predicted"/>
<feature type="compositionally biased region" description="Basic residues" evidence="1">
    <location>
        <begin position="47"/>
        <end position="57"/>
    </location>
</feature>
<feature type="region of interest" description="Disordered" evidence="1">
    <location>
        <begin position="1"/>
        <end position="80"/>
    </location>
</feature>
<evidence type="ECO:0000313" key="2">
    <source>
        <dbReference type="EnsemblPlants" id="AET2Gv20118300.1"/>
    </source>
</evidence>
<name>A0A453AFM1_AEGTS</name>